<keyword evidence="4" id="KW-1185">Reference proteome</keyword>
<dbReference type="Proteomes" id="UP000029046">
    <property type="component" value="Unassembled WGS sequence"/>
</dbReference>
<dbReference type="RefSeq" id="WP_033507820.1">
    <property type="nucleotide sequence ID" value="NZ_JGYX01000002.1"/>
</dbReference>
<accession>A0A087ARE2</accession>
<sequence length="239" mass="27814">MWYDIMSAVSNLVMAAFAVIAGIYAKGQYDEAKHQRELALRQEQEERRKEAKQDELALQQQQQHERELIEARNRALFLERQREIAHVEAFAVKNGRNYAVELSVPTEASIYEVRVWAQWPDTEFAYGHGTGNRDACRNGNPHVAPSKSRPWRMIRPGNWLVGTTRTRYPWTQPEPVAANALAWKPVYADERHEVVELEFTDCYGNKWRRCYDRNKEGQYVQSFVLIAAKEPELADYVEA</sequence>
<gene>
    <name evidence="3" type="ORF">BIGA_0788</name>
</gene>
<evidence type="ECO:0000256" key="1">
    <source>
        <dbReference type="SAM" id="Coils"/>
    </source>
</evidence>
<proteinExistence type="predicted"/>
<protein>
    <submittedName>
        <fullName evidence="3">Uncharacterized protein</fullName>
    </submittedName>
</protein>
<name>A0A087ARE2_9BIFI</name>
<organism evidence="3 4">
    <name type="scientific">Bifidobacterium pullorum subsp. gallinarum</name>
    <dbReference type="NCBI Taxonomy" id="78344"/>
    <lineage>
        <taxon>Bacteria</taxon>
        <taxon>Bacillati</taxon>
        <taxon>Actinomycetota</taxon>
        <taxon>Actinomycetes</taxon>
        <taxon>Bifidobacteriales</taxon>
        <taxon>Bifidobacteriaceae</taxon>
        <taxon>Bifidobacterium</taxon>
    </lineage>
</organism>
<evidence type="ECO:0000256" key="2">
    <source>
        <dbReference type="SAM" id="Phobius"/>
    </source>
</evidence>
<dbReference type="eggNOG" id="ENOG503259D">
    <property type="taxonomic scope" value="Bacteria"/>
</dbReference>
<evidence type="ECO:0000313" key="4">
    <source>
        <dbReference type="Proteomes" id="UP000029046"/>
    </source>
</evidence>
<reference evidence="3 4" key="1">
    <citation type="submission" date="2014-03" db="EMBL/GenBank/DDBJ databases">
        <title>Genomics of Bifidobacteria.</title>
        <authorList>
            <person name="Ventura M."/>
            <person name="Milani C."/>
            <person name="Lugli G.A."/>
        </authorList>
    </citation>
    <scope>NUCLEOTIDE SEQUENCE [LARGE SCALE GENOMIC DNA]</scope>
    <source>
        <strain evidence="3 4">LMG 11586</strain>
    </source>
</reference>
<comment type="caution">
    <text evidence="3">The sequence shown here is derived from an EMBL/GenBank/DDBJ whole genome shotgun (WGS) entry which is preliminary data.</text>
</comment>
<keyword evidence="2" id="KW-1133">Transmembrane helix</keyword>
<dbReference type="AlphaFoldDB" id="A0A087ARE2"/>
<feature type="coiled-coil region" evidence="1">
    <location>
        <begin position="29"/>
        <end position="81"/>
    </location>
</feature>
<keyword evidence="2" id="KW-0812">Transmembrane</keyword>
<evidence type="ECO:0000313" key="3">
    <source>
        <dbReference type="EMBL" id="KFI61342.1"/>
    </source>
</evidence>
<feature type="transmembrane region" description="Helical" evidence="2">
    <location>
        <begin position="6"/>
        <end position="25"/>
    </location>
</feature>
<keyword evidence="2" id="KW-0472">Membrane</keyword>
<keyword evidence="1" id="KW-0175">Coiled coil</keyword>
<dbReference type="OrthoDB" id="3238293at2"/>
<dbReference type="EMBL" id="JGYX01000002">
    <property type="protein sequence ID" value="KFI61342.1"/>
    <property type="molecule type" value="Genomic_DNA"/>
</dbReference>